<dbReference type="Proteomes" id="UP000308197">
    <property type="component" value="Unassembled WGS sequence"/>
</dbReference>
<feature type="region of interest" description="Disordered" evidence="6">
    <location>
        <begin position="75"/>
        <end position="99"/>
    </location>
</feature>
<evidence type="ECO:0000256" key="6">
    <source>
        <dbReference type="SAM" id="MobiDB-lite"/>
    </source>
</evidence>
<accession>A0A5C3NYX9</accession>
<evidence type="ECO:0008006" key="9">
    <source>
        <dbReference type="Google" id="ProtNLM"/>
    </source>
</evidence>
<evidence type="ECO:0000256" key="5">
    <source>
        <dbReference type="ARBA" id="ARBA00023002"/>
    </source>
</evidence>
<keyword evidence="5" id="KW-0560">Oxidoreductase</keyword>
<evidence type="ECO:0000256" key="4">
    <source>
        <dbReference type="ARBA" id="ARBA00022827"/>
    </source>
</evidence>
<evidence type="ECO:0000256" key="2">
    <source>
        <dbReference type="ARBA" id="ARBA00005466"/>
    </source>
</evidence>
<gene>
    <name evidence="7" type="ORF">K466DRAFT_304960</name>
</gene>
<dbReference type="InterPro" id="IPR050416">
    <property type="entry name" value="FAD-linked_Oxidoreductase"/>
</dbReference>
<comment type="similarity">
    <text evidence="2">Belongs to the oxygen-dependent FAD-linked oxidoreductase family.</text>
</comment>
<dbReference type="InterPro" id="IPR016169">
    <property type="entry name" value="FAD-bd_PCMH_sub2"/>
</dbReference>
<dbReference type="AlphaFoldDB" id="A0A5C3NYX9"/>
<dbReference type="GO" id="GO:0016491">
    <property type="term" value="F:oxidoreductase activity"/>
    <property type="evidence" value="ECO:0007669"/>
    <property type="project" value="UniProtKB-KW"/>
</dbReference>
<dbReference type="Gene3D" id="3.30.465.10">
    <property type="match status" value="1"/>
</dbReference>
<name>A0A5C3NYX9_9APHY</name>
<dbReference type="GO" id="GO:0050660">
    <property type="term" value="F:flavin adenine dinucleotide binding"/>
    <property type="evidence" value="ECO:0007669"/>
    <property type="project" value="InterPro"/>
</dbReference>
<protein>
    <recommendedName>
        <fullName evidence="9">FAD-binding PCMH-type domain-containing protein</fullName>
    </recommendedName>
</protein>
<reference evidence="7 8" key="1">
    <citation type="journal article" date="2019" name="Nat. Ecol. Evol.">
        <title>Megaphylogeny resolves global patterns of mushroom evolution.</title>
        <authorList>
            <person name="Varga T."/>
            <person name="Krizsan K."/>
            <person name="Foldi C."/>
            <person name="Dima B."/>
            <person name="Sanchez-Garcia M."/>
            <person name="Sanchez-Ramirez S."/>
            <person name="Szollosi G.J."/>
            <person name="Szarkandi J.G."/>
            <person name="Papp V."/>
            <person name="Albert L."/>
            <person name="Andreopoulos W."/>
            <person name="Angelini C."/>
            <person name="Antonin V."/>
            <person name="Barry K.W."/>
            <person name="Bougher N.L."/>
            <person name="Buchanan P."/>
            <person name="Buyck B."/>
            <person name="Bense V."/>
            <person name="Catcheside P."/>
            <person name="Chovatia M."/>
            <person name="Cooper J."/>
            <person name="Damon W."/>
            <person name="Desjardin D."/>
            <person name="Finy P."/>
            <person name="Geml J."/>
            <person name="Haridas S."/>
            <person name="Hughes K."/>
            <person name="Justo A."/>
            <person name="Karasinski D."/>
            <person name="Kautmanova I."/>
            <person name="Kiss B."/>
            <person name="Kocsube S."/>
            <person name="Kotiranta H."/>
            <person name="LaButti K.M."/>
            <person name="Lechner B.E."/>
            <person name="Liimatainen K."/>
            <person name="Lipzen A."/>
            <person name="Lukacs Z."/>
            <person name="Mihaltcheva S."/>
            <person name="Morgado L.N."/>
            <person name="Niskanen T."/>
            <person name="Noordeloos M.E."/>
            <person name="Ohm R.A."/>
            <person name="Ortiz-Santana B."/>
            <person name="Ovrebo C."/>
            <person name="Racz N."/>
            <person name="Riley R."/>
            <person name="Savchenko A."/>
            <person name="Shiryaev A."/>
            <person name="Soop K."/>
            <person name="Spirin V."/>
            <person name="Szebenyi C."/>
            <person name="Tomsovsky M."/>
            <person name="Tulloss R.E."/>
            <person name="Uehling J."/>
            <person name="Grigoriev I.V."/>
            <person name="Vagvolgyi C."/>
            <person name="Papp T."/>
            <person name="Martin F.M."/>
            <person name="Miettinen O."/>
            <person name="Hibbett D.S."/>
            <person name="Nagy L.G."/>
        </authorList>
    </citation>
    <scope>NUCLEOTIDE SEQUENCE [LARGE SCALE GENOMIC DNA]</scope>
    <source>
        <strain evidence="7 8">HHB13444</strain>
    </source>
</reference>
<keyword evidence="3" id="KW-0285">Flavoprotein</keyword>
<dbReference type="PANTHER" id="PTHR42973">
    <property type="entry name" value="BINDING OXIDOREDUCTASE, PUTATIVE (AFU_ORTHOLOGUE AFUA_1G17690)-RELATED"/>
    <property type="match status" value="1"/>
</dbReference>
<dbReference type="InParanoid" id="A0A5C3NYX9"/>
<sequence>MLPSPSGTTVTAPWHGSCPYVGIGGHAGQGGCGIPSHAWGLLVGQVTSLQIVTADGPVRAASKTQNADLFWAATGTASRPSRTSPSTRSRSRIRSGATARRTRVEDCWGGSGLRTIRSGRWMRTWGCSCRSTRGVPRAASVFECSPLPLFPGSPPK</sequence>
<comment type="cofactor">
    <cofactor evidence="1">
        <name>FAD</name>
        <dbReference type="ChEBI" id="CHEBI:57692"/>
    </cofactor>
</comment>
<dbReference type="PANTHER" id="PTHR42973:SF39">
    <property type="entry name" value="FAD-BINDING PCMH-TYPE DOMAIN-CONTAINING PROTEIN"/>
    <property type="match status" value="1"/>
</dbReference>
<evidence type="ECO:0000256" key="3">
    <source>
        <dbReference type="ARBA" id="ARBA00022630"/>
    </source>
</evidence>
<proteinExistence type="inferred from homology"/>
<evidence type="ECO:0000313" key="7">
    <source>
        <dbReference type="EMBL" id="TFK82302.1"/>
    </source>
</evidence>
<keyword evidence="8" id="KW-1185">Reference proteome</keyword>
<keyword evidence="4" id="KW-0274">FAD</keyword>
<organism evidence="7 8">
    <name type="scientific">Polyporus arcularius HHB13444</name>
    <dbReference type="NCBI Taxonomy" id="1314778"/>
    <lineage>
        <taxon>Eukaryota</taxon>
        <taxon>Fungi</taxon>
        <taxon>Dikarya</taxon>
        <taxon>Basidiomycota</taxon>
        <taxon>Agaricomycotina</taxon>
        <taxon>Agaricomycetes</taxon>
        <taxon>Polyporales</taxon>
        <taxon>Polyporaceae</taxon>
        <taxon>Polyporus</taxon>
    </lineage>
</organism>
<dbReference type="SUPFAM" id="SSF56176">
    <property type="entry name" value="FAD-binding/transporter-associated domain-like"/>
    <property type="match status" value="1"/>
</dbReference>
<evidence type="ECO:0000313" key="8">
    <source>
        <dbReference type="Proteomes" id="UP000308197"/>
    </source>
</evidence>
<dbReference type="EMBL" id="ML211499">
    <property type="protein sequence ID" value="TFK82302.1"/>
    <property type="molecule type" value="Genomic_DNA"/>
</dbReference>
<dbReference type="STRING" id="1314778.A0A5C3NYX9"/>
<dbReference type="InterPro" id="IPR036318">
    <property type="entry name" value="FAD-bd_PCMH-like_sf"/>
</dbReference>
<evidence type="ECO:0000256" key="1">
    <source>
        <dbReference type="ARBA" id="ARBA00001974"/>
    </source>
</evidence>